<sequence>MKLQRGMGLLLATAVAGLLPTALGQSQAASATSGTAYQSVNPIIGSAGGGNTFPGASLPFGMIQWSPETRGDGGWYDYDQKQIRGFSMTHLSGVGCPIYGDLPVLPWTGELTESPEKNPLGYTQAFDHSQEKAHPGYYAVKLANGITVEITVTERAGIARFHFPAGMPARLLLNAGGSASSDVHMAILPPVGREHDGYSMKIEGNDAVAGEARSGGFCGSPTRYTLYFSTQFEQPFAKTAMWKDKTLEKDAREETGRRAGAWLDFGKQRDVVMKVGLSYVSAAKAKANLDAEIPGWEFEKVHADARARWSKLLDRVAVEGGTADQRTIFYTGLYHMLLTPTIFSDEDGQYTGFDWKVRSLKAGRAQYANFSDWDTYRNVIQLQALLEPDRVSDMAQSLVNDAEQSGWLPRWPAANDVTYVMGGDSPAVLLASAYAFGARQFDVQTGLKYMMKAATQPGVGPHGKEERPFLADELKLGYVPADKDSIDASRTLEYASDDFSIAELAKATGDPADSAKFMKQAGNWENLFDPETRWIRPRNTDGSWLKGFDAERSLPKRPDAPVSTDQFGFEEGNTYQYSFMIPFDYPRLFQKMGGDEAVVHRLDQFFSTLVCWGKPCFNMANEPDFVTPYAYEFTNKPWKTDKVIERIEEQTFSTKPDGVPGNDDLGATSGVYVWNALGMYPGIPGVGGMLLGTPMFQKATLQLANGRTLIIEGAGTGPYVRHVSLNGKPYDHMWLPVAMLSPGTTELKFELQPQEPSATELQPPPVFRKE</sequence>
<feature type="domain" description="Glycosyl hydrolase family 92" evidence="2">
    <location>
        <begin position="284"/>
        <end position="752"/>
    </location>
</feature>
<keyword evidence="1" id="KW-0732">Signal</keyword>
<dbReference type="EMBL" id="SMGK01000002">
    <property type="protein sequence ID" value="TCK73546.1"/>
    <property type="molecule type" value="Genomic_DNA"/>
</dbReference>
<dbReference type="PANTHER" id="PTHR12143:SF39">
    <property type="entry name" value="SECRETED PROTEIN"/>
    <property type="match status" value="1"/>
</dbReference>
<evidence type="ECO:0000259" key="2">
    <source>
        <dbReference type="Pfam" id="PF07971"/>
    </source>
</evidence>
<keyword evidence="5" id="KW-1185">Reference proteome</keyword>
<dbReference type="InterPro" id="IPR041371">
    <property type="entry name" value="GH92_N"/>
</dbReference>
<dbReference type="OrthoDB" id="9804511at2"/>
<feature type="domain" description="Glycosyl hydrolase family 92 N-terminal" evidence="3">
    <location>
        <begin position="40"/>
        <end position="278"/>
    </location>
</feature>
<dbReference type="InterPro" id="IPR014718">
    <property type="entry name" value="GH-type_carb-bd"/>
</dbReference>
<evidence type="ECO:0000259" key="3">
    <source>
        <dbReference type="Pfam" id="PF17678"/>
    </source>
</evidence>
<dbReference type="RefSeq" id="WP_131993219.1">
    <property type="nucleotide sequence ID" value="NZ_SMGK01000002.1"/>
</dbReference>
<dbReference type="InterPro" id="IPR008928">
    <property type="entry name" value="6-hairpin_glycosidase_sf"/>
</dbReference>
<organism evidence="4 5">
    <name type="scientific">Acidipila rosea</name>
    <dbReference type="NCBI Taxonomy" id="768535"/>
    <lineage>
        <taxon>Bacteria</taxon>
        <taxon>Pseudomonadati</taxon>
        <taxon>Acidobacteriota</taxon>
        <taxon>Terriglobia</taxon>
        <taxon>Terriglobales</taxon>
        <taxon>Acidobacteriaceae</taxon>
        <taxon>Acidipila</taxon>
    </lineage>
</organism>
<dbReference type="GO" id="GO:0005975">
    <property type="term" value="P:carbohydrate metabolic process"/>
    <property type="evidence" value="ECO:0007669"/>
    <property type="project" value="InterPro"/>
</dbReference>
<dbReference type="Pfam" id="PF17678">
    <property type="entry name" value="Glyco_hydro_92N"/>
    <property type="match status" value="1"/>
</dbReference>
<dbReference type="Gene3D" id="1.20.1050.60">
    <property type="entry name" value="alpha-1,2-mannosidase"/>
    <property type="match status" value="1"/>
</dbReference>
<name>A0A4R1L5X0_9BACT</name>
<dbReference type="Gene3D" id="1.20.1610.10">
    <property type="entry name" value="alpha-1,2-mannosidases domains"/>
    <property type="match status" value="1"/>
</dbReference>
<proteinExistence type="predicted"/>
<dbReference type="Pfam" id="PF07971">
    <property type="entry name" value="Glyco_hydro_92"/>
    <property type="match status" value="1"/>
</dbReference>
<evidence type="ECO:0000313" key="4">
    <source>
        <dbReference type="EMBL" id="TCK73546.1"/>
    </source>
</evidence>
<gene>
    <name evidence="4" type="ORF">C7378_1159</name>
</gene>
<dbReference type="InterPro" id="IPR005887">
    <property type="entry name" value="GH92_a_mannosidase_put"/>
</dbReference>
<reference evidence="4 5" key="1">
    <citation type="submission" date="2019-03" db="EMBL/GenBank/DDBJ databases">
        <title>Genomic Encyclopedia of Type Strains, Phase IV (KMG-IV): sequencing the most valuable type-strain genomes for metagenomic binning, comparative biology and taxonomic classification.</title>
        <authorList>
            <person name="Goeker M."/>
        </authorList>
    </citation>
    <scope>NUCLEOTIDE SEQUENCE [LARGE SCALE GENOMIC DNA]</scope>
    <source>
        <strain evidence="4 5">DSM 103428</strain>
    </source>
</reference>
<evidence type="ECO:0000313" key="5">
    <source>
        <dbReference type="Proteomes" id="UP000295210"/>
    </source>
</evidence>
<dbReference type="GO" id="GO:0030246">
    <property type="term" value="F:carbohydrate binding"/>
    <property type="evidence" value="ECO:0007669"/>
    <property type="project" value="InterPro"/>
</dbReference>
<feature type="signal peptide" evidence="1">
    <location>
        <begin position="1"/>
        <end position="28"/>
    </location>
</feature>
<dbReference type="Gene3D" id="2.70.98.10">
    <property type="match status" value="1"/>
</dbReference>
<accession>A0A4R1L5X0</accession>
<dbReference type="Proteomes" id="UP000295210">
    <property type="component" value="Unassembled WGS sequence"/>
</dbReference>
<evidence type="ECO:0000256" key="1">
    <source>
        <dbReference type="SAM" id="SignalP"/>
    </source>
</evidence>
<dbReference type="InterPro" id="IPR012939">
    <property type="entry name" value="Glyco_hydro_92"/>
</dbReference>
<dbReference type="AlphaFoldDB" id="A0A4R1L5X0"/>
<dbReference type="GO" id="GO:0005829">
    <property type="term" value="C:cytosol"/>
    <property type="evidence" value="ECO:0007669"/>
    <property type="project" value="TreeGrafter"/>
</dbReference>
<dbReference type="InterPro" id="IPR050883">
    <property type="entry name" value="PNGase"/>
</dbReference>
<dbReference type="SUPFAM" id="SSF48208">
    <property type="entry name" value="Six-hairpin glycosidases"/>
    <property type="match status" value="1"/>
</dbReference>
<dbReference type="Gene3D" id="3.30.2080.10">
    <property type="entry name" value="GH92 mannosidase domain"/>
    <property type="match status" value="1"/>
</dbReference>
<comment type="caution">
    <text evidence="4">The sequence shown here is derived from an EMBL/GenBank/DDBJ whole genome shotgun (WGS) entry which is preliminary data.</text>
</comment>
<dbReference type="PANTHER" id="PTHR12143">
    <property type="entry name" value="PEPTIDE N-GLYCANASE PNGASE -RELATED"/>
    <property type="match status" value="1"/>
</dbReference>
<dbReference type="NCBIfam" id="TIGR01180">
    <property type="entry name" value="aman2_put"/>
    <property type="match status" value="1"/>
</dbReference>
<feature type="chain" id="PRO_5020470511" evidence="1">
    <location>
        <begin position="29"/>
        <end position="770"/>
    </location>
</feature>
<dbReference type="GO" id="GO:0000224">
    <property type="term" value="F:peptide-N4-(N-acetyl-beta-glucosaminyl)asparagine amidase activity"/>
    <property type="evidence" value="ECO:0007669"/>
    <property type="project" value="TreeGrafter"/>
</dbReference>
<protein>
    <submittedName>
        <fullName evidence="4">Putative alpha-1,2-mannosidase</fullName>
    </submittedName>
</protein>
<dbReference type="GO" id="GO:0006516">
    <property type="term" value="P:glycoprotein catabolic process"/>
    <property type="evidence" value="ECO:0007669"/>
    <property type="project" value="TreeGrafter"/>
</dbReference>